<protein>
    <submittedName>
        <fullName evidence="21">Neurotransmitter-gated ion-channel ligand binding domain protein</fullName>
    </submittedName>
</protein>
<evidence type="ECO:0000256" key="12">
    <source>
        <dbReference type="ARBA" id="ARBA00023180"/>
    </source>
</evidence>
<name>A0A7I4Y4Z2_HAECO</name>
<evidence type="ECO:0000256" key="5">
    <source>
        <dbReference type="ARBA" id="ARBA00022729"/>
    </source>
</evidence>
<dbReference type="FunFam" id="1.20.58.390:FF:000128">
    <property type="entry name" value="Neuronal acetylcholine receptor subunit eat-2"/>
    <property type="match status" value="1"/>
</dbReference>
<keyword evidence="6 17" id="KW-1133">Transmembrane helix</keyword>
<dbReference type="InterPro" id="IPR006029">
    <property type="entry name" value="Neurotrans-gated_channel_TM"/>
</dbReference>
<dbReference type="InterPro" id="IPR018000">
    <property type="entry name" value="Neurotransmitter_ion_chnl_CS"/>
</dbReference>
<proteinExistence type="inferred from homology"/>
<dbReference type="Pfam" id="PF02931">
    <property type="entry name" value="Neur_chan_LBD"/>
    <property type="match status" value="1"/>
</dbReference>
<evidence type="ECO:0000256" key="8">
    <source>
        <dbReference type="ARBA" id="ARBA00023065"/>
    </source>
</evidence>
<dbReference type="GO" id="GO:0022848">
    <property type="term" value="F:acetylcholine-gated monoatomic cation-selective channel activity"/>
    <property type="evidence" value="ECO:0007669"/>
    <property type="project" value="InterPro"/>
</dbReference>
<keyword evidence="13" id="KW-0628">Postsynaptic cell membrane</keyword>
<dbReference type="AlphaFoldDB" id="A0A7I4Y4Z2"/>
<keyword evidence="14" id="KW-1071">Ligand-gated ion channel</keyword>
<evidence type="ECO:0000259" key="19">
    <source>
        <dbReference type="Pfam" id="PF02932"/>
    </source>
</evidence>
<evidence type="ECO:0000256" key="9">
    <source>
        <dbReference type="ARBA" id="ARBA00023136"/>
    </source>
</evidence>
<keyword evidence="8 17" id="KW-0406">Ion transport</keyword>
<organism evidence="20 21">
    <name type="scientific">Haemonchus contortus</name>
    <name type="common">Barber pole worm</name>
    <dbReference type="NCBI Taxonomy" id="6289"/>
    <lineage>
        <taxon>Eukaryota</taxon>
        <taxon>Metazoa</taxon>
        <taxon>Ecdysozoa</taxon>
        <taxon>Nematoda</taxon>
        <taxon>Chromadorea</taxon>
        <taxon>Rhabditida</taxon>
        <taxon>Rhabditina</taxon>
        <taxon>Rhabditomorpha</taxon>
        <taxon>Strongyloidea</taxon>
        <taxon>Trichostrongylidae</taxon>
        <taxon>Haemonchus</taxon>
    </lineage>
</organism>
<evidence type="ECO:0000256" key="4">
    <source>
        <dbReference type="ARBA" id="ARBA00022692"/>
    </source>
</evidence>
<keyword evidence="9 17" id="KW-0472">Membrane</keyword>
<feature type="chain" id="PRO_5029946921" evidence="17">
    <location>
        <begin position="23"/>
        <end position="495"/>
    </location>
</feature>
<keyword evidence="7" id="KW-0770">Synapse</keyword>
<feature type="domain" description="Neurotransmitter-gated ion-channel transmembrane" evidence="19">
    <location>
        <begin position="244"/>
        <end position="482"/>
    </location>
</feature>
<feature type="transmembrane region" description="Helical" evidence="17">
    <location>
        <begin position="465"/>
        <end position="483"/>
    </location>
</feature>
<dbReference type="Gene3D" id="1.20.58.390">
    <property type="entry name" value="Neurotransmitter-gated ion-channel transmembrane domain"/>
    <property type="match status" value="2"/>
</dbReference>
<dbReference type="InterPro" id="IPR038050">
    <property type="entry name" value="Neuro_actylchol_rec"/>
</dbReference>
<evidence type="ECO:0000256" key="1">
    <source>
        <dbReference type="ARBA" id="ARBA00009237"/>
    </source>
</evidence>
<dbReference type="PANTHER" id="PTHR18945">
    <property type="entry name" value="NEUROTRANSMITTER GATED ION CHANNEL"/>
    <property type="match status" value="1"/>
</dbReference>
<evidence type="ECO:0000259" key="18">
    <source>
        <dbReference type="Pfam" id="PF02931"/>
    </source>
</evidence>
<evidence type="ECO:0000256" key="15">
    <source>
        <dbReference type="ARBA" id="ARBA00023303"/>
    </source>
</evidence>
<evidence type="ECO:0000313" key="21">
    <source>
        <dbReference type="WBParaSite" id="HCON_00045770-00001"/>
    </source>
</evidence>
<dbReference type="SUPFAM" id="SSF63712">
    <property type="entry name" value="Nicotinic receptor ligand binding domain-like"/>
    <property type="match status" value="1"/>
</dbReference>
<keyword evidence="15 17" id="KW-0407">Ion channel</keyword>
<dbReference type="NCBIfam" id="TIGR00860">
    <property type="entry name" value="LIC"/>
    <property type="match status" value="1"/>
</dbReference>
<evidence type="ECO:0000313" key="20">
    <source>
        <dbReference type="Proteomes" id="UP000025227"/>
    </source>
</evidence>
<dbReference type="GO" id="GO:0004888">
    <property type="term" value="F:transmembrane signaling receptor activity"/>
    <property type="evidence" value="ECO:0007669"/>
    <property type="project" value="InterPro"/>
</dbReference>
<evidence type="ECO:0000256" key="13">
    <source>
        <dbReference type="ARBA" id="ARBA00023257"/>
    </source>
</evidence>
<dbReference type="InterPro" id="IPR002394">
    <property type="entry name" value="Nicotinic_acetylcholine_rcpt"/>
</dbReference>
<evidence type="ECO:0000256" key="16">
    <source>
        <dbReference type="ARBA" id="ARBA00034104"/>
    </source>
</evidence>
<evidence type="ECO:0000256" key="2">
    <source>
        <dbReference type="ARBA" id="ARBA00022448"/>
    </source>
</evidence>
<feature type="transmembrane region" description="Helical" evidence="17">
    <location>
        <begin position="237"/>
        <end position="256"/>
    </location>
</feature>
<feature type="signal peptide" evidence="17">
    <location>
        <begin position="1"/>
        <end position="22"/>
    </location>
</feature>
<dbReference type="OMA" id="FNSANEH"/>
<dbReference type="InterPro" id="IPR006202">
    <property type="entry name" value="Neur_chan_lig-bd"/>
</dbReference>
<feature type="transmembrane region" description="Helical" evidence="17">
    <location>
        <begin position="268"/>
        <end position="286"/>
    </location>
</feature>
<dbReference type="PROSITE" id="PS00236">
    <property type="entry name" value="NEUROTR_ION_CHANNEL"/>
    <property type="match status" value="1"/>
</dbReference>
<evidence type="ECO:0000256" key="11">
    <source>
        <dbReference type="ARBA" id="ARBA00023170"/>
    </source>
</evidence>
<dbReference type="WBParaSite" id="HCON_00045770-00001">
    <property type="protein sequence ID" value="HCON_00045770-00001"/>
    <property type="gene ID" value="HCON_00045770"/>
</dbReference>
<dbReference type="CDD" id="cd18997">
    <property type="entry name" value="LGIC_ECD_nAChR"/>
    <property type="match status" value="1"/>
</dbReference>
<dbReference type="PRINTS" id="PR00254">
    <property type="entry name" value="NICOTINICR"/>
</dbReference>
<dbReference type="PRINTS" id="PR00252">
    <property type="entry name" value="NRIONCHANNEL"/>
</dbReference>
<keyword evidence="4 17" id="KW-0812">Transmembrane</keyword>
<evidence type="ECO:0000256" key="10">
    <source>
        <dbReference type="ARBA" id="ARBA00023157"/>
    </source>
</evidence>
<dbReference type="InterPro" id="IPR036734">
    <property type="entry name" value="Neur_chan_lig-bd_sf"/>
</dbReference>
<feature type="transmembrane region" description="Helical" evidence="17">
    <location>
        <begin position="333"/>
        <end position="350"/>
    </location>
</feature>
<dbReference type="Gene3D" id="2.70.170.10">
    <property type="entry name" value="Neurotransmitter-gated ion-channel ligand-binding domain"/>
    <property type="match status" value="1"/>
</dbReference>
<accession>A0A7I4Y4Z2</accession>
<keyword evidence="12" id="KW-0325">Glycoprotein</keyword>
<dbReference type="OrthoDB" id="5975154at2759"/>
<dbReference type="GO" id="GO:0045211">
    <property type="term" value="C:postsynaptic membrane"/>
    <property type="evidence" value="ECO:0007669"/>
    <property type="project" value="UniProtKB-SubCell"/>
</dbReference>
<dbReference type="InterPro" id="IPR036719">
    <property type="entry name" value="Neuro-gated_channel_TM_sf"/>
</dbReference>
<evidence type="ECO:0000256" key="3">
    <source>
        <dbReference type="ARBA" id="ARBA00022475"/>
    </source>
</evidence>
<reference evidence="21" key="1">
    <citation type="submission" date="2020-12" db="UniProtKB">
        <authorList>
            <consortium name="WormBaseParasite"/>
        </authorList>
    </citation>
    <scope>IDENTIFICATION</scope>
    <source>
        <strain evidence="21">MHco3</strain>
    </source>
</reference>
<dbReference type="Proteomes" id="UP000025227">
    <property type="component" value="Unplaced"/>
</dbReference>
<evidence type="ECO:0000256" key="6">
    <source>
        <dbReference type="ARBA" id="ARBA00022989"/>
    </source>
</evidence>
<feature type="transmembrane region" description="Helical" evidence="17">
    <location>
        <begin position="298"/>
        <end position="321"/>
    </location>
</feature>
<keyword evidence="10" id="KW-1015">Disulfide bond</keyword>
<evidence type="ECO:0000256" key="17">
    <source>
        <dbReference type="RuleBase" id="RU000687"/>
    </source>
</evidence>
<keyword evidence="5 17" id="KW-0732">Signal</keyword>
<evidence type="ECO:0000256" key="14">
    <source>
        <dbReference type="ARBA" id="ARBA00023286"/>
    </source>
</evidence>
<dbReference type="Pfam" id="PF02932">
    <property type="entry name" value="Neur_chan_memb"/>
    <property type="match status" value="1"/>
</dbReference>
<dbReference type="SUPFAM" id="SSF90112">
    <property type="entry name" value="Neurotransmitter-gated ion-channel transmembrane pore"/>
    <property type="match status" value="1"/>
</dbReference>
<feature type="domain" description="Neurotransmitter-gated ion-channel ligand-binding" evidence="18">
    <location>
        <begin position="26"/>
        <end position="236"/>
    </location>
</feature>
<evidence type="ECO:0000256" key="7">
    <source>
        <dbReference type="ARBA" id="ARBA00023018"/>
    </source>
</evidence>
<keyword evidence="3" id="KW-1003">Cell membrane</keyword>
<keyword evidence="20" id="KW-1185">Reference proteome</keyword>
<comment type="similarity">
    <text evidence="1">Belongs to the ligand-gated ion channel (TC 1.A.9) family. Acetylcholine receptor (TC 1.A.9.1) subfamily.</text>
</comment>
<dbReference type="CDD" id="cd19051">
    <property type="entry name" value="LGIC_TM_cation"/>
    <property type="match status" value="1"/>
</dbReference>
<comment type="subcellular location">
    <subcellularLocation>
        <location evidence="16">Postsynaptic cell membrane</location>
        <topology evidence="16">Multi-pass membrane protein</topology>
    </subcellularLocation>
</comment>
<keyword evidence="11" id="KW-0675">Receptor</keyword>
<keyword evidence="2 17" id="KW-0813">Transport</keyword>
<dbReference type="FunFam" id="2.70.170.10:FF:000016">
    <property type="entry name" value="Nicotinic acetylcholine receptor subunit"/>
    <property type="match status" value="1"/>
</dbReference>
<dbReference type="InterPro" id="IPR006201">
    <property type="entry name" value="Neur_channel"/>
</dbReference>
<sequence length="495" mass="57362">MRTIDIVFICLLCITWSNWVSGSEDEYRLIQDLRTNYDPIERPVRNHSEPIHVNLRILLQQLVDVDEKNQVLTLVLWTQYTWNDYKMHWDPNEYGNITNIQLPHDFLWKPDILLFNSADEHFDASFPVNFVVSSNGDVLLAPPGIVKVSCELSMTWFPFDEQVCFIKYGSWTYTGSKLDLHIDDTGLSERHKMDLMYYVPNGEFELLATPADRIASEFKGERYVELYFRVHLKRKTLYYGLNWIIPSILISISNVLGFTMPPECGEKITLQITNLLSVTVFLGMVSEITPPTSESIPIIAVFFSLSMLLLGCSIIATLVIINVHFRSPRTHRMGKWIQLIFLEWLPWFLLMSRPGRKFKLRTQKCSSDNGDESFRKTARKHVVLIDDEKNTRLLNGEVPGMEKAKALRPHLIRSSESFAVDDSIEMGIREIIVLLNAFKDRLDEEDRDSDLQDDWKFMAMVIDRLSLFLFTVLIIATTSLIFLSTPRLFVKSPVY</sequence>